<dbReference type="EMBL" id="JBICBT010001007">
    <property type="protein sequence ID" value="KAL3087953.1"/>
    <property type="molecule type" value="Genomic_DNA"/>
</dbReference>
<dbReference type="Gene3D" id="3.30.200.20">
    <property type="entry name" value="Phosphorylase Kinase, domain 1"/>
    <property type="match status" value="1"/>
</dbReference>
<reference evidence="1 2" key="1">
    <citation type="submission" date="2024-10" db="EMBL/GenBank/DDBJ databases">
        <authorList>
            <person name="Kim D."/>
        </authorList>
    </citation>
    <scope>NUCLEOTIDE SEQUENCE [LARGE SCALE GENOMIC DNA]</scope>
    <source>
        <strain evidence="1">BH-2024</strain>
    </source>
</reference>
<keyword evidence="2" id="KW-1185">Reference proteome</keyword>
<comment type="caution">
    <text evidence="1">The sequence shown here is derived from an EMBL/GenBank/DDBJ whole genome shotgun (WGS) entry which is preliminary data.</text>
</comment>
<gene>
    <name evidence="1" type="ORF">niasHT_022027</name>
</gene>
<dbReference type="SUPFAM" id="SSF56112">
    <property type="entry name" value="Protein kinase-like (PK-like)"/>
    <property type="match status" value="1"/>
</dbReference>
<dbReference type="Proteomes" id="UP001620626">
    <property type="component" value="Unassembled WGS sequence"/>
</dbReference>
<organism evidence="1 2">
    <name type="scientific">Heterodera trifolii</name>
    <dbReference type="NCBI Taxonomy" id="157864"/>
    <lineage>
        <taxon>Eukaryota</taxon>
        <taxon>Metazoa</taxon>
        <taxon>Ecdysozoa</taxon>
        <taxon>Nematoda</taxon>
        <taxon>Chromadorea</taxon>
        <taxon>Rhabditida</taxon>
        <taxon>Tylenchina</taxon>
        <taxon>Tylenchomorpha</taxon>
        <taxon>Tylenchoidea</taxon>
        <taxon>Heteroderidae</taxon>
        <taxon>Heteroderinae</taxon>
        <taxon>Heterodera</taxon>
    </lineage>
</organism>
<accession>A0ABD2JBV8</accession>
<evidence type="ECO:0000313" key="1">
    <source>
        <dbReference type="EMBL" id="KAL3087953.1"/>
    </source>
</evidence>
<sequence length="150" mass="16955">MKNLIRYKPYKTNTNDGKIAERQVKTTELPINSQGENGTVFVGYIEATKKCVAVKVINELDEYENALNVSEKIQEMLPRKNRTHIIEMIDAGRRLGVSDGIRQGIFVLELGTLSFAEMVYGASLTYQNDDELGRMARRIAIPMSEFHQGT</sequence>
<dbReference type="InterPro" id="IPR011009">
    <property type="entry name" value="Kinase-like_dom_sf"/>
</dbReference>
<name>A0ABD2JBV8_9BILA</name>
<protein>
    <submittedName>
        <fullName evidence="1">Uncharacterized protein</fullName>
    </submittedName>
</protein>
<dbReference type="AlphaFoldDB" id="A0ABD2JBV8"/>
<evidence type="ECO:0000313" key="2">
    <source>
        <dbReference type="Proteomes" id="UP001620626"/>
    </source>
</evidence>
<proteinExistence type="predicted"/>